<dbReference type="AlphaFoldDB" id="A0A8T0ECE0"/>
<dbReference type="CDD" id="cd03716">
    <property type="entry name" value="SOCS_ASB_like"/>
    <property type="match status" value="1"/>
</dbReference>
<proteinExistence type="predicted"/>
<reference evidence="2" key="1">
    <citation type="journal article" date="2020" name="bioRxiv">
        <title>Chromosome-level reference genome of the European wasp spider Argiope bruennichi: a resource for studies on range expansion and evolutionary adaptation.</title>
        <authorList>
            <person name="Sheffer M.M."/>
            <person name="Hoppe A."/>
            <person name="Krehenwinkel H."/>
            <person name="Uhl G."/>
            <person name="Kuss A.W."/>
            <person name="Jensen L."/>
            <person name="Jensen C."/>
            <person name="Gillespie R.G."/>
            <person name="Hoff K.J."/>
            <person name="Prost S."/>
        </authorList>
    </citation>
    <scope>NUCLEOTIDE SEQUENCE</scope>
</reference>
<dbReference type="InterPro" id="IPR036036">
    <property type="entry name" value="SOCS_box-like_dom_sf"/>
</dbReference>
<comment type="caution">
    <text evidence="2">The sequence shown here is derived from an EMBL/GenBank/DDBJ whole genome shotgun (WGS) entry which is preliminary data.</text>
</comment>
<dbReference type="GO" id="GO:0035556">
    <property type="term" value="P:intracellular signal transduction"/>
    <property type="evidence" value="ECO:0007669"/>
    <property type="project" value="InterPro"/>
</dbReference>
<dbReference type="EMBL" id="JABXBU010002228">
    <property type="protein sequence ID" value="KAF8770399.1"/>
    <property type="molecule type" value="Genomic_DNA"/>
</dbReference>
<dbReference type="Gene3D" id="1.10.750.20">
    <property type="entry name" value="SOCS box"/>
    <property type="match status" value="1"/>
</dbReference>
<evidence type="ECO:0000259" key="1">
    <source>
        <dbReference type="PROSITE" id="PS50225"/>
    </source>
</evidence>
<name>A0A8T0ECE0_ARGBR</name>
<organism evidence="2 3">
    <name type="scientific">Argiope bruennichi</name>
    <name type="common">Wasp spider</name>
    <name type="synonym">Aranea bruennichi</name>
    <dbReference type="NCBI Taxonomy" id="94029"/>
    <lineage>
        <taxon>Eukaryota</taxon>
        <taxon>Metazoa</taxon>
        <taxon>Ecdysozoa</taxon>
        <taxon>Arthropoda</taxon>
        <taxon>Chelicerata</taxon>
        <taxon>Arachnida</taxon>
        <taxon>Araneae</taxon>
        <taxon>Araneomorphae</taxon>
        <taxon>Entelegynae</taxon>
        <taxon>Araneoidea</taxon>
        <taxon>Araneidae</taxon>
        <taxon>Argiope</taxon>
    </lineage>
</organism>
<evidence type="ECO:0000313" key="3">
    <source>
        <dbReference type="Proteomes" id="UP000807504"/>
    </source>
</evidence>
<accession>A0A8T0ECE0</accession>
<keyword evidence="3" id="KW-1185">Reference proteome</keyword>
<reference evidence="2" key="2">
    <citation type="submission" date="2020-06" db="EMBL/GenBank/DDBJ databases">
        <authorList>
            <person name="Sheffer M."/>
        </authorList>
    </citation>
    <scope>NUCLEOTIDE SEQUENCE</scope>
</reference>
<dbReference type="Pfam" id="PF07525">
    <property type="entry name" value="SOCS_box"/>
    <property type="match status" value="1"/>
</dbReference>
<dbReference type="PROSITE" id="PS50225">
    <property type="entry name" value="SOCS"/>
    <property type="match status" value="1"/>
</dbReference>
<protein>
    <recommendedName>
        <fullName evidence="1">SOCS box domain-containing protein</fullName>
    </recommendedName>
</protein>
<evidence type="ECO:0000313" key="2">
    <source>
        <dbReference type="EMBL" id="KAF8770399.1"/>
    </source>
</evidence>
<dbReference type="SMART" id="SM00969">
    <property type="entry name" value="SOCS_box"/>
    <property type="match status" value="1"/>
</dbReference>
<dbReference type="InterPro" id="IPR001496">
    <property type="entry name" value="SOCS_box"/>
</dbReference>
<gene>
    <name evidence="2" type="ORF">HNY73_017937</name>
</gene>
<dbReference type="Proteomes" id="UP000807504">
    <property type="component" value="Unassembled WGS sequence"/>
</dbReference>
<sequence>MEPPGRQRRLRNLSAASATLRLVWHSDPDIFLTLGELTETYEAGWLSPEVITDIYSFYCQAVGKVASTVEPRSLQHYCRTTIRRILYENNQWLPEGIGSIGIPLKLQSYLNL</sequence>
<dbReference type="SUPFAM" id="SSF158235">
    <property type="entry name" value="SOCS box-like"/>
    <property type="match status" value="1"/>
</dbReference>
<feature type="domain" description="SOCS box" evidence="1">
    <location>
        <begin position="70"/>
        <end position="112"/>
    </location>
</feature>